<dbReference type="PROSITE" id="PS50994">
    <property type="entry name" value="INTEGRASE"/>
    <property type="match status" value="1"/>
</dbReference>
<dbReference type="Gene3D" id="1.10.4020.10">
    <property type="entry name" value="DNA breaking-rejoining enzymes"/>
    <property type="match status" value="1"/>
</dbReference>
<dbReference type="Proteomes" id="UP000830375">
    <property type="component" value="Unassembled WGS sequence"/>
</dbReference>
<dbReference type="PROSITE" id="PS00141">
    <property type="entry name" value="ASP_PROTEASE"/>
    <property type="match status" value="1"/>
</dbReference>
<evidence type="ECO:0000313" key="11">
    <source>
        <dbReference type="Proteomes" id="UP000830375"/>
    </source>
</evidence>
<keyword evidence="2" id="KW-0548">Nucleotidyltransferase</keyword>
<name>A0ABQ8L5K7_LABRO</name>
<evidence type="ECO:0000256" key="4">
    <source>
        <dbReference type="ARBA" id="ARBA00022759"/>
    </source>
</evidence>
<evidence type="ECO:0000256" key="2">
    <source>
        <dbReference type="ARBA" id="ARBA00022695"/>
    </source>
</evidence>
<evidence type="ECO:0000256" key="1">
    <source>
        <dbReference type="ARBA" id="ARBA00022679"/>
    </source>
</evidence>
<dbReference type="InterPro" id="IPR012337">
    <property type="entry name" value="RNaseH-like_sf"/>
</dbReference>
<organism evidence="10 11">
    <name type="scientific">Labeo rohita</name>
    <name type="common">Indian major carp</name>
    <name type="synonym">Cyprinus rohita</name>
    <dbReference type="NCBI Taxonomy" id="84645"/>
    <lineage>
        <taxon>Eukaryota</taxon>
        <taxon>Metazoa</taxon>
        <taxon>Chordata</taxon>
        <taxon>Craniata</taxon>
        <taxon>Vertebrata</taxon>
        <taxon>Euteleostomi</taxon>
        <taxon>Actinopterygii</taxon>
        <taxon>Neopterygii</taxon>
        <taxon>Teleostei</taxon>
        <taxon>Ostariophysi</taxon>
        <taxon>Cypriniformes</taxon>
        <taxon>Cyprinidae</taxon>
        <taxon>Labeoninae</taxon>
        <taxon>Labeonini</taxon>
        <taxon>Labeo</taxon>
    </lineage>
</organism>
<feature type="region of interest" description="Disordered" evidence="7">
    <location>
        <begin position="163"/>
        <end position="184"/>
    </location>
</feature>
<dbReference type="InterPro" id="IPR001584">
    <property type="entry name" value="Integrase_cat-core"/>
</dbReference>
<evidence type="ECO:0000313" key="10">
    <source>
        <dbReference type="EMBL" id="KAI2646030.1"/>
    </source>
</evidence>
<comment type="caution">
    <text evidence="10">The sequence shown here is derived from an EMBL/GenBank/DDBJ whole genome shotgun (WGS) entry which is preliminary data.</text>
</comment>
<dbReference type="InterPro" id="IPR036397">
    <property type="entry name" value="RNaseH_sf"/>
</dbReference>
<keyword evidence="1" id="KW-0808">Transferase</keyword>
<sequence length="668" mass="73948">MGNGGTERFNKTLGNMLRSLPLKAKHQWPQQIQTLTFAYNATIHETTGYAPFFLMFGRIPRHPVDIMFNQVLDNPEVADYDSYAKSLLSCLKNAMHIAQKHSSVELSVVEVNPDVHVYKIRDATGRSKVVHRNLLLEVNFLPIPGIDEEPSSSEPDQPLIFVESDQNRVDQATTPSEPERPDLYDSNVEMSTVSSTESSVQSSFDYSDELPVCEPELSPVAHMTLPGDLEPSHQSDVVDTVNADITQSPVAANELSTNERHAHNSDEIAQNLPPSSDLLCSDSLLKPDAHAHADLVKPIRTRVGRMRISPAAAENYTELKREILARLGLSSICAAQQFHEWEYKARVPARAQAADLARLAQHWLMEGEPTAAQVVERVVIDHFLHALPRSHRQAVGMRNPTTILELVETIELADAVQHREAGDSAPPFPRRVVQERRAPEGTPHTVSRPTVPSPPDEPMPTADAFAPPRTWLAGCIVHQGPPPASPEADVFLNGKPLKAILDSGSTVTLVQSRLCPPLPGQKGLLPITCVHGDTRQVPARRVTISAANGAWPVEAGLVKDLPVAVLLGRDWTGFDRLLAAVTQPASLRGDRRRRRRPQGPRRRPALLAFDVFRQAARGGSFAKAQREDDRLKHCWKQIRIVDDEDILPRPHPLPHFIVRNGLLYCVAQ</sequence>
<dbReference type="InterPro" id="IPR018061">
    <property type="entry name" value="Retropepsins"/>
</dbReference>
<evidence type="ECO:0000256" key="5">
    <source>
        <dbReference type="ARBA" id="ARBA00022801"/>
    </source>
</evidence>
<protein>
    <submittedName>
        <fullName evidence="10">Retrovirus-related Pol polyprotein</fullName>
    </submittedName>
</protein>
<keyword evidence="5" id="KW-0378">Hydrolase</keyword>
<evidence type="ECO:0000259" key="8">
    <source>
        <dbReference type="PROSITE" id="PS50804"/>
    </source>
</evidence>
<dbReference type="PANTHER" id="PTHR46888">
    <property type="entry name" value="ZINC KNUCKLE DOMAINCONTAINING PROTEIN-RELATED"/>
    <property type="match status" value="1"/>
</dbReference>
<dbReference type="Gene3D" id="2.40.70.10">
    <property type="entry name" value="Acid Proteases"/>
    <property type="match status" value="1"/>
</dbReference>
<dbReference type="InterPro" id="IPR038269">
    <property type="entry name" value="SCAN_sf"/>
</dbReference>
<feature type="region of interest" description="Disordered" evidence="7">
    <location>
        <begin position="419"/>
        <end position="459"/>
    </location>
</feature>
<reference evidence="10 11" key="1">
    <citation type="submission" date="2022-01" db="EMBL/GenBank/DDBJ databases">
        <title>A high-quality chromosome-level genome assembly of rohu carp, Labeo rohita.</title>
        <authorList>
            <person name="Arick M.A. II"/>
            <person name="Hsu C.-Y."/>
            <person name="Magbanua Z."/>
            <person name="Pechanova O."/>
            <person name="Grover C."/>
            <person name="Miller E."/>
            <person name="Thrash A."/>
            <person name="Ezzel L."/>
            <person name="Alam S."/>
            <person name="Benzie J."/>
            <person name="Hamilton M."/>
            <person name="Karsi A."/>
            <person name="Lawrence M.L."/>
            <person name="Peterson D.G."/>
        </authorList>
    </citation>
    <scope>NUCLEOTIDE SEQUENCE [LARGE SCALE GENOMIC DNA]</scope>
    <source>
        <strain evidence="11">BAU-BD-2019</strain>
        <tissue evidence="10">Blood</tissue>
    </source>
</reference>
<evidence type="ECO:0000256" key="7">
    <source>
        <dbReference type="SAM" id="MobiDB-lite"/>
    </source>
</evidence>
<keyword evidence="6" id="KW-0695">RNA-directed DNA polymerase</keyword>
<dbReference type="SUPFAM" id="SSF50630">
    <property type="entry name" value="Acid proteases"/>
    <property type="match status" value="1"/>
</dbReference>
<dbReference type="Pfam" id="PF02023">
    <property type="entry name" value="SCAN"/>
    <property type="match status" value="1"/>
</dbReference>
<feature type="domain" description="Integrase catalytic" evidence="9">
    <location>
        <begin position="1"/>
        <end position="59"/>
    </location>
</feature>
<dbReference type="CDD" id="cd00303">
    <property type="entry name" value="retropepsin_like"/>
    <property type="match status" value="1"/>
</dbReference>
<dbReference type="EMBL" id="JACTAM010002115">
    <property type="protein sequence ID" value="KAI2646030.1"/>
    <property type="molecule type" value="Genomic_DNA"/>
</dbReference>
<gene>
    <name evidence="10" type="ORF">H4Q32_026118</name>
</gene>
<evidence type="ECO:0000256" key="6">
    <source>
        <dbReference type="ARBA" id="ARBA00022918"/>
    </source>
</evidence>
<dbReference type="SUPFAM" id="SSF53098">
    <property type="entry name" value="Ribonuclease H-like"/>
    <property type="match status" value="1"/>
</dbReference>
<evidence type="ECO:0000256" key="3">
    <source>
        <dbReference type="ARBA" id="ARBA00022722"/>
    </source>
</evidence>
<keyword evidence="3" id="KW-0540">Nuclease</keyword>
<keyword evidence="4" id="KW-0255">Endonuclease</keyword>
<dbReference type="Gene3D" id="3.30.420.10">
    <property type="entry name" value="Ribonuclease H-like superfamily/Ribonuclease H"/>
    <property type="match status" value="1"/>
</dbReference>
<dbReference type="InterPro" id="IPR003309">
    <property type="entry name" value="SCAN_dom"/>
</dbReference>
<dbReference type="Pfam" id="PF00077">
    <property type="entry name" value="RVP"/>
    <property type="match status" value="1"/>
</dbReference>
<keyword evidence="11" id="KW-1185">Reference proteome</keyword>
<dbReference type="PROSITE" id="PS50804">
    <property type="entry name" value="SCAN_BOX"/>
    <property type="match status" value="1"/>
</dbReference>
<accession>A0ABQ8L5K7</accession>
<dbReference type="PANTHER" id="PTHR46888:SF15">
    <property type="entry name" value="ZINC FINGER AND SCAN DOMAIN-CONTAINING PROTEIN 12-LIKE"/>
    <property type="match status" value="1"/>
</dbReference>
<dbReference type="InterPro" id="IPR021109">
    <property type="entry name" value="Peptidase_aspartic_dom_sf"/>
</dbReference>
<evidence type="ECO:0000259" key="9">
    <source>
        <dbReference type="PROSITE" id="PS50994"/>
    </source>
</evidence>
<feature type="domain" description="SCAN box" evidence="8">
    <location>
        <begin position="336"/>
        <end position="411"/>
    </location>
</feature>
<proteinExistence type="predicted"/>
<dbReference type="InterPro" id="IPR001969">
    <property type="entry name" value="Aspartic_peptidase_AS"/>
</dbReference>
<dbReference type="SUPFAM" id="SSF47353">
    <property type="entry name" value="Retrovirus capsid dimerization domain-like"/>
    <property type="match status" value="1"/>
</dbReference>